<evidence type="ECO:0000313" key="1">
    <source>
        <dbReference type="EMBL" id="KAJ8643502.1"/>
    </source>
</evidence>
<evidence type="ECO:0000313" key="2">
    <source>
        <dbReference type="Proteomes" id="UP001234297"/>
    </source>
</evidence>
<organism evidence="1 2">
    <name type="scientific">Persea americana</name>
    <name type="common">Avocado</name>
    <dbReference type="NCBI Taxonomy" id="3435"/>
    <lineage>
        <taxon>Eukaryota</taxon>
        <taxon>Viridiplantae</taxon>
        <taxon>Streptophyta</taxon>
        <taxon>Embryophyta</taxon>
        <taxon>Tracheophyta</taxon>
        <taxon>Spermatophyta</taxon>
        <taxon>Magnoliopsida</taxon>
        <taxon>Magnoliidae</taxon>
        <taxon>Laurales</taxon>
        <taxon>Lauraceae</taxon>
        <taxon>Persea</taxon>
    </lineage>
</organism>
<protein>
    <submittedName>
        <fullName evidence="1">Uncharacterized protein</fullName>
    </submittedName>
</protein>
<keyword evidence="2" id="KW-1185">Reference proteome</keyword>
<proteinExistence type="predicted"/>
<sequence>MASVRALAVLALLMMATLSTQGKKEEDCDLDCWNTYKPPGFNCTYHCYDPATAPSRTAQEKHAPPPSPKAILNV</sequence>
<accession>A0ACC2MEB1</accession>
<dbReference type="EMBL" id="CM056810">
    <property type="protein sequence ID" value="KAJ8643502.1"/>
    <property type="molecule type" value="Genomic_DNA"/>
</dbReference>
<name>A0ACC2MEB1_PERAE</name>
<dbReference type="Proteomes" id="UP001234297">
    <property type="component" value="Chromosome 2"/>
</dbReference>
<gene>
    <name evidence="1" type="ORF">MRB53_005250</name>
</gene>
<comment type="caution">
    <text evidence="1">The sequence shown here is derived from an EMBL/GenBank/DDBJ whole genome shotgun (WGS) entry which is preliminary data.</text>
</comment>
<reference evidence="1 2" key="1">
    <citation type="journal article" date="2022" name="Hortic Res">
        <title>A haplotype resolved chromosomal level avocado genome allows analysis of novel avocado genes.</title>
        <authorList>
            <person name="Nath O."/>
            <person name="Fletcher S.J."/>
            <person name="Hayward A."/>
            <person name="Shaw L.M."/>
            <person name="Masouleh A.K."/>
            <person name="Furtado A."/>
            <person name="Henry R.J."/>
            <person name="Mitter N."/>
        </authorList>
    </citation>
    <scope>NUCLEOTIDE SEQUENCE [LARGE SCALE GENOMIC DNA]</scope>
    <source>
        <strain evidence="2">cv. Hass</strain>
    </source>
</reference>